<comment type="similarity">
    <text evidence="2">Belongs to the glutamate-gated ion channel (TC 1.A.10.1) family.</text>
</comment>
<evidence type="ECO:0000256" key="4">
    <source>
        <dbReference type="ARBA" id="ARBA00022692"/>
    </source>
</evidence>
<dbReference type="Pfam" id="PF01094">
    <property type="entry name" value="ANF_receptor"/>
    <property type="match status" value="1"/>
</dbReference>
<proteinExistence type="inferred from homology"/>
<organism evidence="19 20">
    <name type="scientific">Lepeophtheirus salmonis</name>
    <name type="common">Salmon louse</name>
    <name type="synonym">Caligus salmonis</name>
    <dbReference type="NCBI Taxonomy" id="72036"/>
    <lineage>
        <taxon>Eukaryota</taxon>
        <taxon>Metazoa</taxon>
        <taxon>Ecdysozoa</taxon>
        <taxon>Arthropoda</taxon>
        <taxon>Crustacea</taxon>
        <taxon>Multicrustacea</taxon>
        <taxon>Hexanauplia</taxon>
        <taxon>Copepoda</taxon>
        <taxon>Siphonostomatoida</taxon>
        <taxon>Caligidae</taxon>
        <taxon>Lepeophtheirus</taxon>
    </lineage>
</organism>
<keyword evidence="14" id="KW-0407">Ion channel</keyword>
<evidence type="ECO:0000313" key="19">
    <source>
        <dbReference type="EMBL" id="CAF2965889.1"/>
    </source>
</evidence>
<keyword evidence="3" id="KW-0813">Transport</keyword>
<evidence type="ECO:0000256" key="14">
    <source>
        <dbReference type="ARBA" id="ARBA00023303"/>
    </source>
</evidence>
<keyword evidence="7" id="KW-0175">Coiled coil</keyword>
<dbReference type="Gene3D" id="3.40.50.2300">
    <property type="match status" value="2"/>
</dbReference>
<dbReference type="OrthoDB" id="5984008at2759"/>
<dbReference type="FunFam" id="3.40.190.10:FF:000155">
    <property type="entry name" value="Glutamate receptor ionotropic, NMDA 2B"/>
    <property type="match status" value="1"/>
</dbReference>
<dbReference type="Gene3D" id="3.40.190.10">
    <property type="entry name" value="Periplasmic binding protein-like II"/>
    <property type="match status" value="3"/>
</dbReference>
<dbReference type="SUPFAM" id="SSF53850">
    <property type="entry name" value="Periplasmic binding protein-like II"/>
    <property type="match status" value="1"/>
</dbReference>
<evidence type="ECO:0000256" key="5">
    <source>
        <dbReference type="ARBA" id="ARBA00022989"/>
    </source>
</evidence>
<gene>
    <name evidence="19" type="ORF">LSAA_11563</name>
</gene>
<evidence type="ECO:0000259" key="18">
    <source>
        <dbReference type="SMART" id="SM00079"/>
    </source>
</evidence>
<dbReference type="GO" id="GO:0015276">
    <property type="term" value="F:ligand-gated monoatomic ion channel activity"/>
    <property type="evidence" value="ECO:0007669"/>
    <property type="project" value="InterPro"/>
</dbReference>
<reference evidence="19" key="1">
    <citation type="submission" date="2021-02" db="EMBL/GenBank/DDBJ databases">
        <authorList>
            <person name="Bekaert M."/>
        </authorList>
    </citation>
    <scope>NUCLEOTIDE SEQUENCE</scope>
    <source>
        <strain evidence="19">IoA-00</strain>
    </source>
</reference>
<keyword evidence="20" id="KW-1185">Reference proteome</keyword>
<dbReference type="SUPFAM" id="SSF53822">
    <property type="entry name" value="Periplasmic binding protein-like I"/>
    <property type="match status" value="1"/>
</dbReference>
<evidence type="ECO:0000256" key="8">
    <source>
        <dbReference type="ARBA" id="ARBA00023065"/>
    </source>
</evidence>
<feature type="compositionally biased region" description="Polar residues" evidence="16">
    <location>
        <begin position="915"/>
        <end position="927"/>
    </location>
</feature>
<keyword evidence="13" id="KW-1071">Ligand-gated ion channel</keyword>
<feature type="transmembrane region" description="Helical" evidence="17">
    <location>
        <begin position="429"/>
        <end position="453"/>
    </location>
</feature>
<evidence type="ECO:0000256" key="3">
    <source>
        <dbReference type="ARBA" id="ARBA00022448"/>
    </source>
</evidence>
<evidence type="ECO:0000256" key="15">
    <source>
        <dbReference type="ARBA" id="ARBA00034100"/>
    </source>
</evidence>
<evidence type="ECO:0000256" key="11">
    <source>
        <dbReference type="ARBA" id="ARBA00023180"/>
    </source>
</evidence>
<dbReference type="Pfam" id="PF10613">
    <property type="entry name" value="Lig_chan-Glu_bd"/>
    <property type="match status" value="1"/>
</dbReference>
<feature type="region of interest" description="Disordered" evidence="16">
    <location>
        <begin position="908"/>
        <end position="934"/>
    </location>
</feature>
<keyword evidence="4 17" id="KW-0812">Transmembrane</keyword>
<dbReference type="AlphaFoldDB" id="A0A7R8CXX7"/>
<evidence type="ECO:0000256" key="6">
    <source>
        <dbReference type="ARBA" id="ARBA00023018"/>
    </source>
</evidence>
<keyword evidence="12" id="KW-0628">Postsynaptic cell membrane</keyword>
<accession>A0A7R8CXX7</accession>
<keyword evidence="6" id="KW-0770">Synapse</keyword>
<evidence type="ECO:0000256" key="16">
    <source>
        <dbReference type="SAM" id="MobiDB-lite"/>
    </source>
</evidence>
<evidence type="ECO:0000256" key="13">
    <source>
        <dbReference type="ARBA" id="ARBA00023286"/>
    </source>
</evidence>
<evidence type="ECO:0000256" key="1">
    <source>
        <dbReference type="ARBA" id="ARBA00004141"/>
    </source>
</evidence>
<evidence type="ECO:0000256" key="17">
    <source>
        <dbReference type="SAM" id="Phobius"/>
    </source>
</evidence>
<keyword evidence="8" id="KW-0406">Ion transport</keyword>
<evidence type="ECO:0000256" key="12">
    <source>
        <dbReference type="ARBA" id="ARBA00023257"/>
    </source>
</evidence>
<feature type="domain" description="Ionotropic glutamate receptor C-terminal" evidence="18">
    <location>
        <begin position="315"/>
        <end position="635"/>
    </location>
</feature>
<evidence type="ECO:0000256" key="9">
    <source>
        <dbReference type="ARBA" id="ARBA00023136"/>
    </source>
</evidence>
<dbReference type="InterPro" id="IPR001828">
    <property type="entry name" value="ANF_lig-bd_rcpt"/>
</dbReference>
<dbReference type="FunFam" id="3.40.190.10:FF:000078">
    <property type="entry name" value="glutamate receptor ionotropic, NMDA 3B"/>
    <property type="match status" value="1"/>
</dbReference>
<dbReference type="SMART" id="SM00079">
    <property type="entry name" value="PBPe"/>
    <property type="match status" value="1"/>
</dbReference>
<keyword evidence="9 17" id="KW-0472">Membrane</keyword>
<dbReference type="GO" id="GO:0045211">
    <property type="term" value="C:postsynaptic membrane"/>
    <property type="evidence" value="ECO:0007669"/>
    <property type="project" value="UniProtKB-SubCell"/>
</dbReference>
<evidence type="ECO:0000256" key="2">
    <source>
        <dbReference type="ARBA" id="ARBA00008685"/>
    </source>
</evidence>
<sequence length="934" mass="105760">MRLQLQLAPSLEHQVAAMLSILVRYNWKQFSVVTSEIAGHDDFIQAVRDKVAEMREHFSFKIQVEVKVTSREEMAIVKHSETRILLLYSTRAEGENIMRWAKEFDLTGNSYVWITTQSVIGEGREALPEFPAGMLALVSNFKKRMTILGILLGVNFDTSLEHLVKQIPNGNEVTDLVPELSCNMTTSASNELESRWSFGERFHRYLRNVTIKNSEFAKPHIDFLPDGTLKSVELKIMNLRPGVWSNLVWEEIGVWQSYKKESNGLDIKDIVWPGHSHVPPQGVPEKFDLTVGFLEEPPFINLSPPDPITGRCNVDRGVPCRIPNGSSGNATSGASIMKNDTTNDLQFEYDLIRVEDPKWGILINGKWNGLMSSLVEKKFDMVLTSLKVNGERESVIDFSAPFLESGTTILVAKRTGIISPTAFLEPFDAASWVLVIFAAVQISALTIFFFEWLSPAGYDMKTSPAPDHKFSLFRTYWLVWALLFQAPVNMDCPRAEDWDTFSGLDDTRLSNPMSVKPPIKFGTVPHTYTEQALKKHFPEMYEHMKPYNKPNVIDGVSAVKRGDLDAFVYDGTVLEYLVAQDEDCKLLTVGSWYAMTGYAAAFPRNSKHFQSFNRKIIEYSENGDLERLRQQFLSAFLLLLCGIALAAGLMGLEHVYINYLRGRVVKTDRAGCCALISQSMGKTLTFRGTVYEASQLMKMHRCKDPICDSNLMRVRHDLDQSRLKLRRLEKELRQRGIQPLSLLDDGTRYLKKSRNGSIFTEKIPRWLKSVLPVNTPSDSNKFKVVQNQVLMQKCRSNDELMRSKMNSSTSQGTLSSHKLDVLPEYNSTTLPSSVIPQCRADHLFSLPQKPKQKTKDKDEVVYLSPPPPIPPHRTTSKLRNADSLHDVSTTNECNNNNNKKLIQERRYVCEKVASPRNSKNSGGTNQKKNLHGAK</sequence>
<dbReference type="Proteomes" id="UP000675881">
    <property type="component" value="Chromosome 6"/>
</dbReference>
<keyword evidence="11" id="KW-0325">Glycoprotein</keyword>
<comment type="subcellular location">
    <subcellularLocation>
        <location evidence="1">Membrane</location>
        <topology evidence="1">Multi-pass membrane protein</topology>
    </subcellularLocation>
    <subcellularLocation>
        <location evidence="15">Postsynaptic cell membrane</location>
    </subcellularLocation>
</comment>
<dbReference type="EMBL" id="HG994585">
    <property type="protein sequence ID" value="CAF2965889.1"/>
    <property type="molecule type" value="Genomic_DNA"/>
</dbReference>
<dbReference type="InterPro" id="IPR028082">
    <property type="entry name" value="Peripla_BP_I"/>
</dbReference>
<dbReference type="InterPro" id="IPR019594">
    <property type="entry name" value="Glu/Gly-bd"/>
</dbReference>
<name>A0A7R8CXX7_LEPSM</name>
<evidence type="ECO:0000256" key="7">
    <source>
        <dbReference type="ARBA" id="ARBA00023054"/>
    </source>
</evidence>
<feature type="transmembrane region" description="Helical" evidence="17">
    <location>
        <begin position="632"/>
        <end position="652"/>
    </location>
</feature>
<keyword evidence="5 17" id="KW-1133">Transmembrane helix</keyword>
<evidence type="ECO:0000256" key="10">
    <source>
        <dbReference type="ARBA" id="ARBA00023170"/>
    </source>
</evidence>
<dbReference type="Gene3D" id="1.10.287.70">
    <property type="match status" value="1"/>
</dbReference>
<dbReference type="GO" id="GO:0043226">
    <property type="term" value="C:organelle"/>
    <property type="evidence" value="ECO:0007669"/>
    <property type="project" value="UniProtKB-ARBA"/>
</dbReference>
<keyword evidence="10" id="KW-0675">Receptor</keyword>
<evidence type="ECO:0000313" key="20">
    <source>
        <dbReference type="Proteomes" id="UP000675881"/>
    </source>
</evidence>
<dbReference type="PANTHER" id="PTHR18966">
    <property type="entry name" value="IONOTROPIC GLUTAMATE RECEPTOR"/>
    <property type="match status" value="1"/>
</dbReference>
<dbReference type="InterPro" id="IPR015683">
    <property type="entry name" value="Ionotropic_Glu_rcpt"/>
</dbReference>
<dbReference type="InterPro" id="IPR001320">
    <property type="entry name" value="Iontro_rcpt_C"/>
</dbReference>
<protein>
    <submittedName>
        <fullName evidence="19">GRIN2B</fullName>
    </submittedName>
</protein>